<dbReference type="Ensembl" id="ENSACIT00000012734.1">
    <property type="protein sequence ID" value="ENSACIP00000012386.1"/>
    <property type="gene ID" value="ENSACIG00000009668.1"/>
</dbReference>
<dbReference type="Pfam" id="PF00059">
    <property type="entry name" value="Lectin_C"/>
    <property type="match status" value="1"/>
</dbReference>
<dbReference type="PANTHER" id="PTHR45784:SF3">
    <property type="entry name" value="C-TYPE LECTIN DOMAIN FAMILY 4 MEMBER K-LIKE-RELATED"/>
    <property type="match status" value="1"/>
</dbReference>
<organism evidence="3 4">
    <name type="scientific">Amphilophus citrinellus</name>
    <name type="common">Midas cichlid</name>
    <name type="synonym">Cichlasoma citrinellum</name>
    <dbReference type="NCBI Taxonomy" id="61819"/>
    <lineage>
        <taxon>Eukaryota</taxon>
        <taxon>Metazoa</taxon>
        <taxon>Chordata</taxon>
        <taxon>Craniata</taxon>
        <taxon>Vertebrata</taxon>
        <taxon>Euteleostomi</taxon>
        <taxon>Actinopterygii</taxon>
        <taxon>Neopterygii</taxon>
        <taxon>Teleostei</taxon>
        <taxon>Neoteleostei</taxon>
        <taxon>Acanthomorphata</taxon>
        <taxon>Ovalentaria</taxon>
        <taxon>Cichlomorphae</taxon>
        <taxon>Cichliformes</taxon>
        <taxon>Cichlidae</taxon>
        <taxon>New World cichlids</taxon>
        <taxon>Cichlasomatinae</taxon>
        <taxon>Heroini</taxon>
        <taxon>Amphilophus</taxon>
    </lineage>
</organism>
<keyword evidence="1" id="KW-1015">Disulfide bond</keyword>
<protein>
    <recommendedName>
        <fullName evidence="2">C-type lectin domain-containing protein</fullName>
    </recommendedName>
</protein>
<evidence type="ECO:0000313" key="3">
    <source>
        <dbReference type="Ensembl" id="ENSACIP00000012386.1"/>
    </source>
</evidence>
<dbReference type="InterPro" id="IPR016187">
    <property type="entry name" value="CTDL_fold"/>
</dbReference>
<reference evidence="3" key="1">
    <citation type="submission" date="2025-08" db="UniProtKB">
        <authorList>
            <consortium name="Ensembl"/>
        </authorList>
    </citation>
    <scope>IDENTIFICATION</scope>
</reference>
<keyword evidence="4" id="KW-1185">Reference proteome</keyword>
<dbReference type="PROSITE" id="PS00615">
    <property type="entry name" value="C_TYPE_LECTIN_1"/>
    <property type="match status" value="1"/>
</dbReference>
<name>A0A3Q0RP32_AMPCI</name>
<dbReference type="InterPro" id="IPR001304">
    <property type="entry name" value="C-type_lectin-like"/>
</dbReference>
<dbReference type="InterPro" id="IPR018378">
    <property type="entry name" value="C-type_lectin_CS"/>
</dbReference>
<sequence length="149" mass="17473">QMVLFCLFFVFVLFFFGFWCFGVLAFLPLLNSATVKSREKNLCRQKHTDLACVHTEQENLEIDALTNKVWFGLFKDAWVWSDGAETSFRYWQRGLSYSGNCVSVESTQQGRWLRADCNQKTTFICHGDRKLYQILHIMSFQCIGLVWML</sequence>
<dbReference type="AlphaFoldDB" id="A0A3Q0RP32"/>
<evidence type="ECO:0000259" key="2">
    <source>
        <dbReference type="PROSITE" id="PS50041"/>
    </source>
</evidence>
<dbReference type="PANTHER" id="PTHR45784">
    <property type="entry name" value="C-TYPE LECTIN DOMAIN FAMILY 20 MEMBER A-RELATED"/>
    <property type="match status" value="1"/>
</dbReference>
<dbReference type="InterPro" id="IPR016186">
    <property type="entry name" value="C-type_lectin-like/link_sf"/>
</dbReference>
<accession>A0A3Q0RP32</accession>
<dbReference type="Proteomes" id="UP000261340">
    <property type="component" value="Unplaced"/>
</dbReference>
<dbReference type="SUPFAM" id="SSF56436">
    <property type="entry name" value="C-type lectin-like"/>
    <property type="match status" value="1"/>
</dbReference>
<dbReference type="STRING" id="61819.ENSACIP00000012386"/>
<dbReference type="SMART" id="SM00034">
    <property type="entry name" value="CLECT"/>
    <property type="match status" value="1"/>
</dbReference>
<dbReference type="GeneTree" id="ENSGT00940000177540"/>
<proteinExistence type="predicted"/>
<dbReference type="Gene3D" id="3.10.100.10">
    <property type="entry name" value="Mannose-Binding Protein A, subunit A"/>
    <property type="match status" value="1"/>
</dbReference>
<feature type="domain" description="C-type lectin" evidence="2">
    <location>
        <begin position="43"/>
        <end position="126"/>
    </location>
</feature>
<dbReference type="PROSITE" id="PS50041">
    <property type="entry name" value="C_TYPE_LECTIN_2"/>
    <property type="match status" value="1"/>
</dbReference>
<evidence type="ECO:0000256" key="1">
    <source>
        <dbReference type="ARBA" id="ARBA00023157"/>
    </source>
</evidence>
<evidence type="ECO:0000313" key="4">
    <source>
        <dbReference type="Proteomes" id="UP000261340"/>
    </source>
</evidence>
<reference evidence="3" key="2">
    <citation type="submission" date="2025-09" db="UniProtKB">
        <authorList>
            <consortium name="Ensembl"/>
        </authorList>
    </citation>
    <scope>IDENTIFICATION</scope>
</reference>